<protein>
    <submittedName>
        <fullName evidence="2">Stage II sporulation protein P</fullName>
    </submittedName>
</protein>
<dbReference type="RefSeq" id="WP_122911810.1">
    <property type="nucleotide sequence ID" value="NZ_RHHT01000002.1"/>
</dbReference>
<accession>A0A3M8DFF1</accession>
<proteinExistence type="predicted"/>
<reference evidence="2 3" key="1">
    <citation type="submission" date="2018-10" db="EMBL/GenBank/DDBJ databases">
        <title>Phylogenomics of Brevibacillus.</title>
        <authorList>
            <person name="Dunlap C."/>
        </authorList>
    </citation>
    <scope>NUCLEOTIDE SEQUENCE [LARGE SCALE GENOMIC DNA]</scope>
    <source>
        <strain evidence="2 3">JCM 15085</strain>
    </source>
</reference>
<dbReference type="EMBL" id="RHHT01000002">
    <property type="protein sequence ID" value="RNB86319.1"/>
    <property type="molecule type" value="Genomic_DNA"/>
</dbReference>
<dbReference type="NCBIfam" id="TIGR02867">
    <property type="entry name" value="spore_II_P"/>
    <property type="match status" value="1"/>
</dbReference>
<feature type="region of interest" description="Disordered" evidence="1">
    <location>
        <begin position="133"/>
        <end position="176"/>
    </location>
</feature>
<evidence type="ECO:0000313" key="3">
    <source>
        <dbReference type="Proteomes" id="UP000281915"/>
    </source>
</evidence>
<dbReference type="AlphaFoldDB" id="A0A3M8DFF1"/>
<dbReference type="Proteomes" id="UP000281915">
    <property type="component" value="Unassembled WGS sequence"/>
</dbReference>
<evidence type="ECO:0000256" key="1">
    <source>
        <dbReference type="SAM" id="MobiDB-lite"/>
    </source>
</evidence>
<gene>
    <name evidence="2" type="ORF">EDM58_01870</name>
</gene>
<organism evidence="2 3">
    <name type="scientific">Brevibacillus panacihumi</name>
    <dbReference type="NCBI Taxonomy" id="497735"/>
    <lineage>
        <taxon>Bacteria</taxon>
        <taxon>Bacillati</taxon>
        <taxon>Bacillota</taxon>
        <taxon>Bacilli</taxon>
        <taxon>Bacillales</taxon>
        <taxon>Paenibacillaceae</taxon>
        <taxon>Brevibacillus</taxon>
    </lineage>
</organism>
<name>A0A3M8DFF1_9BACL</name>
<dbReference type="Pfam" id="PF07454">
    <property type="entry name" value="SpoIIP"/>
    <property type="match status" value="1"/>
</dbReference>
<dbReference type="InterPro" id="IPR010897">
    <property type="entry name" value="Spore_II_P"/>
</dbReference>
<evidence type="ECO:0000313" key="2">
    <source>
        <dbReference type="EMBL" id="RNB86319.1"/>
    </source>
</evidence>
<comment type="caution">
    <text evidence="2">The sequence shown here is derived from an EMBL/GenBank/DDBJ whole genome shotgun (WGS) entry which is preliminary data.</text>
</comment>
<sequence length="397" mass="44215">MAALIQRQFVVLSFMTAFLFLLTGVLSFSNNRLMIASTTVQQAASQISSLALLTWMGREIPTLNETVQGDQAPNSVTGFLFQLATSIHPGDLRSLLGRELPGMMTMDDARYIVEGKGARLADLYVEYPPHPKQVIDAQASDPPQSKVDEPDTETAQPEVKPEEPKNKPGTIPNPSDKKVVFVYTSHNRESWVSETKYVGSSLDHPTRNITLVSKHLSDALNERGVGSEVNTDDIYQQLLDKKMNYALSYAQSLQVVKAAAQENRELKYFFDLHRDTAPREQTTATIKGKKYARVLFVIGKRNKNHQKNEAFATELHKLLEEMYPELSRGVMEKGDKSDHGEYNQSISPGSLLMEIGGTENTLEECLNTAEALADVFAAYFFKAEKVANPVAEEPAKR</sequence>